<dbReference type="InterPro" id="IPR036236">
    <property type="entry name" value="Znf_C2H2_sf"/>
</dbReference>
<name>A0A832TH81_9CREN</name>
<dbReference type="Gene3D" id="3.30.160.60">
    <property type="entry name" value="Classic Zinc Finger"/>
    <property type="match status" value="1"/>
</dbReference>
<evidence type="ECO:0000313" key="5">
    <source>
        <dbReference type="EMBL" id="HII73936.1"/>
    </source>
</evidence>
<comment type="caution">
    <text evidence="5">The sequence shown here is derived from an EMBL/GenBank/DDBJ whole genome shotgun (WGS) entry which is preliminary data.</text>
</comment>
<dbReference type="RefSeq" id="WP_010978959.1">
    <property type="nucleotide sequence ID" value="NZ_BAABQO010000004.1"/>
</dbReference>
<accession>A0A832TH81</accession>
<dbReference type="InterPro" id="IPR013087">
    <property type="entry name" value="Znf_C2H2_type"/>
</dbReference>
<dbReference type="PROSITE" id="PS00028">
    <property type="entry name" value="ZINC_FINGER_C2H2_1"/>
    <property type="match status" value="1"/>
</dbReference>
<sequence length="107" mass="12640">MKSKDNHGLALQSKESQVDALDFLRKAIETIDFQQNDLLLYFSLVQVYKWVCPVCLTPFRSYISFIKHLRYEEHSKVCRYCGKEFAKSDDLIQHIVRKHLIHGVYGF</sequence>
<evidence type="ECO:0000256" key="2">
    <source>
        <dbReference type="ARBA" id="ARBA00022771"/>
    </source>
</evidence>
<dbReference type="EMBL" id="DUJO01000025">
    <property type="protein sequence ID" value="HII73936.1"/>
    <property type="molecule type" value="Genomic_DNA"/>
</dbReference>
<dbReference type="SMART" id="SM00355">
    <property type="entry name" value="ZnF_C2H2"/>
    <property type="match status" value="2"/>
</dbReference>
<gene>
    <name evidence="5" type="ORF">HA332_06050</name>
</gene>
<proteinExistence type="predicted"/>
<keyword evidence="1" id="KW-0479">Metal-binding</keyword>
<dbReference type="AlphaFoldDB" id="A0A832TH81"/>
<reference evidence="5" key="1">
    <citation type="journal article" date="2020" name="bioRxiv">
        <title>A rank-normalized archaeal taxonomy based on genome phylogeny resolves widespread incomplete and uneven classifications.</title>
        <authorList>
            <person name="Rinke C."/>
            <person name="Chuvochina M."/>
            <person name="Mussig A.J."/>
            <person name="Chaumeil P.-A."/>
            <person name="Waite D.W."/>
            <person name="Whitman W.B."/>
            <person name="Parks D.H."/>
            <person name="Hugenholtz P."/>
        </authorList>
    </citation>
    <scope>NUCLEOTIDE SEQUENCE</scope>
    <source>
        <strain evidence="5">UBA8838</strain>
    </source>
</reference>
<evidence type="ECO:0000259" key="4">
    <source>
        <dbReference type="PROSITE" id="PS50157"/>
    </source>
</evidence>
<dbReference type="Proteomes" id="UP000646844">
    <property type="component" value="Unassembled WGS sequence"/>
</dbReference>
<keyword evidence="3" id="KW-0862">Zinc</keyword>
<dbReference type="OMA" id="RYEEHSK"/>
<dbReference type="GeneID" id="1458929"/>
<dbReference type="SUPFAM" id="SSF57667">
    <property type="entry name" value="beta-beta-alpha zinc fingers"/>
    <property type="match status" value="1"/>
</dbReference>
<organism evidence="5 6">
    <name type="scientific">Sulfurisphaera tokodaii</name>
    <dbReference type="NCBI Taxonomy" id="111955"/>
    <lineage>
        <taxon>Archaea</taxon>
        <taxon>Thermoproteota</taxon>
        <taxon>Thermoprotei</taxon>
        <taxon>Sulfolobales</taxon>
        <taxon>Sulfolobaceae</taxon>
        <taxon>Sulfurisphaera</taxon>
    </lineage>
</organism>
<keyword evidence="2" id="KW-0863">Zinc-finger</keyword>
<feature type="domain" description="C2H2-type" evidence="4">
    <location>
        <begin position="76"/>
        <end position="99"/>
    </location>
</feature>
<evidence type="ECO:0000256" key="3">
    <source>
        <dbReference type="ARBA" id="ARBA00022833"/>
    </source>
</evidence>
<protein>
    <recommendedName>
        <fullName evidence="4">C2H2-type domain-containing protein</fullName>
    </recommendedName>
</protein>
<dbReference type="Pfam" id="PF02892">
    <property type="entry name" value="zf-BED"/>
    <property type="match status" value="1"/>
</dbReference>
<dbReference type="InterPro" id="IPR003656">
    <property type="entry name" value="Znf_BED"/>
</dbReference>
<evidence type="ECO:0000256" key="1">
    <source>
        <dbReference type="ARBA" id="ARBA00022723"/>
    </source>
</evidence>
<evidence type="ECO:0000313" key="6">
    <source>
        <dbReference type="Proteomes" id="UP000646844"/>
    </source>
</evidence>
<dbReference type="PROSITE" id="PS50157">
    <property type="entry name" value="ZINC_FINGER_C2H2_2"/>
    <property type="match status" value="1"/>
</dbReference>